<name>E7DPW5_9NOSO</name>
<dbReference type="PANTHER" id="PTHR39664">
    <property type="match status" value="1"/>
</dbReference>
<organism evidence="2">
    <name type="scientific">Nostoc flagelliforme str. Sunitezuoqi</name>
    <dbReference type="NCBI Taxonomy" id="676037"/>
    <lineage>
        <taxon>Bacteria</taxon>
        <taxon>Bacillati</taxon>
        <taxon>Cyanobacteriota</taxon>
        <taxon>Cyanophyceae</taxon>
        <taxon>Nostocales</taxon>
        <taxon>Nostocaceae</taxon>
        <taxon>Nostoc</taxon>
    </lineage>
</organism>
<dbReference type="SUPFAM" id="SSF88723">
    <property type="entry name" value="PIN domain-like"/>
    <property type="match status" value="1"/>
</dbReference>
<dbReference type="InterPro" id="IPR029060">
    <property type="entry name" value="PIN-like_dom_sf"/>
</dbReference>
<dbReference type="AlphaFoldDB" id="E7DPW5"/>
<sequence>MKITTDTNVLLRAVIGDDSVQAGLARAAISDAKMIVIPIAALCEFVWVARRIYKLERHAIADAIDVLTAPTKVAVDENALMAGLTMLRAGGDFADGVIAFEGRRSGGETFVTFDRKAARRVNAAGYPSRYLPTEH</sequence>
<evidence type="ECO:0000259" key="1">
    <source>
        <dbReference type="Pfam" id="PF01850"/>
    </source>
</evidence>
<protein>
    <recommendedName>
        <fullName evidence="1">PIN domain-containing protein</fullName>
    </recommendedName>
</protein>
<dbReference type="InterPro" id="IPR002716">
    <property type="entry name" value="PIN_dom"/>
</dbReference>
<accession>E7DPW5</accession>
<feature type="domain" description="PIN" evidence="1">
    <location>
        <begin position="5"/>
        <end position="119"/>
    </location>
</feature>
<dbReference type="PANTHER" id="PTHR39664:SF2">
    <property type="entry name" value="NUCLEIC ACID-BINDING PROTEIN, CONTAINING PIN DOMAIN-RELATED"/>
    <property type="match status" value="1"/>
</dbReference>
<proteinExistence type="predicted"/>
<gene>
    <name evidence="2" type="ORF">Nfla_5002</name>
</gene>
<dbReference type="EMBL" id="HQ291122">
    <property type="protein sequence ID" value="ADO19123.1"/>
    <property type="molecule type" value="Genomic_DNA"/>
</dbReference>
<reference evidence="2" key="1">
    <citation type="journal article" date="2011" name="Acta Physiol. Plant.">
        <title>An investigation on the genetic background of Nostoc flagelliforme by similarity analysis of its partial genomic DNA and phylogenetic comparison of deduced related species.</title>
        <authorList>
            <person name="Gao X."/>
            <person name="Liu K."/>
            <person name="Qiu B.S."/>
        </authorList>
    </citation>
    <scope>NUCLEOTIDE SEQUENCE</scope>
    <source>
        <strain evidence="2">Sunitezuoqi</strain>
    </source>
</reference>
<dbReference type="CDD" id="cd18683">
    <property type="entry name" value="PIN_VapC-like"/>
    <property type="match status" value="1"/>
</dbReference>
<dbReference type="Gene3D" id="3.40.50.1010">
    <property type="entry name" value="5'-nuclease"/>
    <property type="match status" value="1"/>
</dbReference>
<dbReference type="Pfam" id="PF01850">
    <property type="entry name" value="PIN"/>
    <property type="match status" value="1"/>
</dbReference>
<evidence type="ECO:0000313" key="2">
    <source>
        <dbReference type="EMBL" id="ADO19123.1"/>
    </source>
</evidence>